<evidence type="ECO:0000313" key="6">
    <source>
        <dbReference type="Proteomes" id="UP000301475"/>
    </source>
</evidence>
<dbReference type="OrthoDB" id="9807498at2"/>
<dbReference type="InterPro" id="IPR032525">
    <property type="entry name" value="Peptidase_U32_C"/>
</dbReference>
<dbReference type="PANTHER" id="PTHR30217">
    <property type="entry name" value="PEPTIDASE U32 FAMILY"/>
    <property type="match status" value="1"/>
</dbReference>
<dbReference type="PANTHER" id="PTHR30217:SF6">
    <property type="entry name" value="TRNA HYDROXYLATION PROTEIN P"/>
    <property type="match status" value="1"/>
</dbReference>
<dbReference type="Gene3D" id="2.40.30.10">
    <property type="entry name" value="Translation factors"/>
    <property type="match status" value="1"/>
</dbReference>
<proteinExistence type="inferred from homology"/>
<dbReference type="GO" id="GO:0006508">
    <property type="term" value="P:proteolysis"/>
    <property type="evidence" value="ECO:0007669"/>
    <property type="project" value="UniProtKB-KW"/>
</dbReference>
<dbReference type="InterPro" id="IPR051454">
    <property type="entry name" value="RNA/ubiquinone_mod_enzymes"/>
</dbReference>
<name>A0A4P8XZ45_9FIRM</name>
<keyword evidence="2" id="KW-0378">Hydrolase</keyword>
<dbReference type="Pfam" id="PF01136">
    <property type="entry name" value="Peptidase_U32"/>
    <property type="match status" value="1"/>
</dbReference>
<dbReference type="PROSITE" id="PS01276">
    <property type="entry name" value="PEPTIDASE_U32"/>
    <property type="match status" value="1"/>
</dbReference>
<gene>
    <name evidence="5" type="ORF">E5Z56_08425</name>
</gene>
<dbReference type="InterPro" id="IPR001539">
    <property type="entry name" value="Peptidase_U32"/>
</dbReference>
<dbReference type="GO" id="GO:0008233">
    <property type="term" value="F:peptidase activity"/>
    <property type="evidence" value="ECO:0007669"/>
    <property type="project" value="UniProtKB-KW"/>
</dbReference>
<reference evidence="5 6" key="1">
    <citation type="submission" date="2019-04" db="EMBL/GenBank/DDBJ databases">
        <authorList>
            <person name="Embree M."/>
            <person name="Gaffney J.R."/>
        </authorList>
    </citation>
    <scope>NUCLEOTIDE SEQUENCE [LARGE SCALE GENOMIC DNA]</scope>
    <source>
        <strain evidence="5 6">JE7A12</strain>
    </source>
</reference>
<keyword evidence="1" id="KW-0645">Protease</keyword>
<organism evidence="5 6">
    <name type="scientific">Ruminococcus bovis</name>
    <dbReference type="NCBI Taxonomy" id="2564099"/>
    <lineage>
        <taxon>Bacteria</taxon>
        <taxon>Bacillati</taxon>
        <taxon>Bacillota</taxon>
        <taxon>Clostridia</taxon>
        <taxon>Eubacteriales</taxon>
        <taxon>Oscillospiraceae</taxon>
        <taxon>Ruminococcus</taxon>
    </lineage>
</organism>
<protein>
    <submittedName>
        <fullName evidence="5">U32 family peptidase</fullName>
    </submittedName>
</protein>
<evidence type="ECO:0000259" key="4">
    <source>
        <dbReference type="Pfam" id="PF16325"/>
    </source>
</evidence>
<dbReference type="EMBL" id="CP039381">
    <property type="protein sequence ID" value="QCT07380.1"/>
    <property type="molecule type" value="Genomic_DNA"/>
</dbReference>
<feature type="domain" description="Peptidase family U32 C-terminal" evidence="4">
    <location>
        <begin position="325"/>
        <end position="405"/>
    </location>
</feature>
<evidence type="ECO:0000256" key="2">
    <source>
        <dbReference type="ARBA" id="ARBA00022801"/>
    </source>
</evidence>
<accession>A0A4P8XZ45</accession>
<dbReference type="KEGG" id="ruj:E5Z56_08425"/>
<evidence type="ECO:0000256" key="3">
    <source>
        <dbReference type="ARBA" id="ARBA00038374"/>
    </source>
</evidence>
<dbReference type="InterPro" id="IPR011060">
    <property type="entry name" value="RibuloseP-bd_barrel"/>
</dbReference>
<dbReference type="RefSeq" id="WP_138157404.1">
    <property type="nucleotide sequence ID" value="NZ_CP039381.1"/>
</dbReference>
<dbReference type="AlphaFoldDB" id="A0A4P8XZ45"/>
<evidence type="ECO:0000313" key="5">
    <source>
        <dbReference type="EMBL" id="QCT07380.1"/>
    </source>
</evidence>
<evidence type="ECO:0000256" key="1">
    <source>
        <dbReference type="ARBA" id="ARBA00022670"/>
    </source>
</evidence>
<sequence length="409" mass="45890">MSNIEIKRPEILAPAGDVECIKNSLKFGADAVYLAGKQFGMRTASKNFDNDELKKAVELAHSYGSKLYVTCNTLPRNNEMAVLPDFLSYADEIGVDAFIIADLGVFELAKKYAPNVERHISTQAGIVNSDTANAWYNMGASRVVLAREMTFDDIVDIRAKIPKELEIECFVHGAMCVSFSGRCLISSYLTGRDANRGDCAQPCRWKYHLYEENREGQFFPVEEADGGTYLYNSRDMCMIEHIPELVESGISSLKIEGRAKSAYYCAVTTNAYRHAVNDYMKERENYTLKPWIKEELEKISHREYNTGFYLGKEPGQVTSNGGYIRHYDVVAVCESNEGNVSNITQRNKFFVGDTLDVLPPSGIPFTTVCKELKNKYGVAVDSAPHAMEELIMTTDKEIPPSSVIRKKRS</sequence>
<dbReference type="Pfam" id="PF16325">
    <property type="entry name" value="Peptidase_U32_C"/>
    <property type="match status" value="1"/>
</dbReference>
<comment type="similarity">
    <text evidence="3">Belongs to the peptidase U32 family.</text>
</comment>
<dbReference type="SUPFAM" id="SSF51366">
    <property type="entry name" value="Ribulose-phoshate binding barrel"/>
    <property type="match status" value="1"/>
</dbReference>
<dbReference type="Proteomes" id="UP000301475">
    <property type="component" value="Chromosome"/>
</dbReference>
<keyword evidence="6" id="KW-1185">Reference proteome</keyword>